<dbReference type="Pfam" id="PF07755">
    <property type="entry name" value="DUF1611"/>
    <property type="match status" value="1"/>
</dbReference>
<evidence type="ECO:0000259" key="2">
    <source>
        <dbReference type="Pfam" id="PF17396"/>
    </source>
</evidence>
<dbReference type="SUPFAM" id="SSF52540">
    <property type="entry name" value="P-loop containing nucleoside triphosphate hydrolases"/>
    <property type="match status" value="1"/>
</dbReference>
<protein>
    <submittedName>
        <fullName evidence="3">Putative NAD-dependent epimerase/dehydratase family protein</fullName>
    </submittedName>
</protein>
<dbReference type="PIRSF" id="PIRSF026760">
    <property type="entry name" value="UCP026760"/>
    <property type="match status" value="1"/>
</dbReference>
<dbReference type="PANTHER" id="PTHR40690:SF1">
    <property type="entry name" value="DUF1611 DOMAIN-CONTAINING PROTEIN"/>
    <property type="match status" value="1"/>
</dbReference>
<gene>
    <name evidence="3" type="ORF">IP90_02266</name>
</gene>
<dbReference type="Gene3D" id="3.40.50.720">
    <property type="entry name" value="NAD(P)-binding Rossmann-like Domain"/>
    <property type="match status" value="1"/>
</dbReference>
<dbReference type="InterPro" id="IPR035086">
    <property type="entry name" value="DgcN-like_C"/>
</dbReference>
<evidence type="ECO:0000313" key="3">
    <source>
        <dbReference type="EMBL" id="TWI01706.1"/>
    </source>
</evidence>
<dbReference type="InterPro" id="IPR011669">
    <property type="entry name" value="DgcN-like"/>
</dbReference>
<feature type="domain" description="D-glutamate N-acetyltransferase-like N-terminal" evidence="2">
    <location>
        <begin position="64"/>
        <end position="135"/>
    </location>
</feature>
<proteinExistence type="predicted"/>
<reference evidence="3 4" key="1">
    <citation type="journal article" date="2015" name="Stand. Genomic Sci.">
        <title>Genomic Encyclopedia of Bacterial and Archaeal Type Strains, Phase III: the genomes of soil and plant-associated and newly described type strains.</title>
        <authorList>
            <person name="Whitman W.B."/>
            <person name="Woyke T."/>
            <person name="Klenk H.P."/>
            <person name="Zhou Y."/>
            <person name="Lilburn T.G."/>
            <person name="Beck B.J."/>
            <person name="De Vos P."/>
            <person name="Vandamme P."/>
            <person name="Eisen J.A."/>
            <person name="Garrity G."/>
            <person name="Hugenholtz P."/>
            <person name="Kyrpides N.C."/>
        </authorList>
    </citation>
    <scope>NUCLEOTIDE SEQUENCE [LARGE SCALE GENOMIC DNA]</scope>
    <source>
        <strain evidence="3 4">CGMCC 1.10821</strain>
    </source>
</reference>
<dbReference type="InterPro" id="IPR035402">
    <property type="entry name" value="DgcN-like_N"/>
</dbReference>
<dbReference type="EMBL" id="VLKN01000005">
    <property type="protein sequence ID" value="TWI01706.1"/>
    <property type="molecule type" value="Genomic_DNA"/>
</dbReference>
<accession>A0A562L2G0</accession>
<dbReference type="Pfam" id="PF17396">
    <property type="entry name" value="DUF1611_N"/>
    <property type="match status" value="1"/>
</dbReference>
<keyword evidence="4" id="KW-1185">Reference proteome</keyword>
<feature type="domain" description="D-glutamate N-acetyltransferase-like C-terminal" evidence="1">
    <location>
        <begin position="141"/>
        <end position="338"/>
    </location>
</feature>
<dbReference type="Proteomes" id="UP000315167">
    <property type="component" value="Unassembled WGS sequence"/>
</dbReference>
<sequence>MFTPGDAARTTHWHPPYLLYLGNAIDDLAIKTARGLAHWRPESCVGQYRGPDCVPTLGLRDMDWNQAKAEGADTMVIGTANAGGVMGPQIVADAIAALDAGLNVVAGLHQKLHDNPGIVAAAQRNGRALFDARTPMGGIAVGNGRRRSGRRLLTVGTDCSVGKMYTTLAIERSLRERGCKADFRATGQTGIFIAGAGIPVDAVVADFISGAAETISPARLDGGWDLIEGQGSLFHPSYAGVSLGLLHGAQPDALVLCHEPGRQHMRGLPGYALPELARCLEANLEAARLTNPDVKAIGVALNTSGLPADQAQATCREVADLLGLPCQDPVTMGVEAIVDHLLSCFAN</sequence>
<dbReference type="AlphaFoldDB" id="A0A562L2G0"/>
<dbReference type="OrthoDB" id="9778498at2"/>
<name>A0A562L2G0_9GAMM</name>
<dbReference type="NCBIfam" id="NF041892">
    <property type="entry name" value="DgcN"/>
    <property type="match status" value="1"/>
</dbReference>
<dbReference type="RefSeq" id="WP_144899758.1">
    <property type="nucleotide sequence ID" value="NZ_VLKN01000005.1"/>
</dbReference>
<dbReference type="Gene3D" id="3.40.50.300">
    <property type="entry name" value="P-loop containing nucleotide triphosphate hydrolases"/>
    <property type="match status" value="1"/>
</dbReference>
<evidence type="ECO:0000313" key="4">
    <source>
        <dbReference type="Proteomes" id="UP000315167"/>
    </source>
</evidence>
<dbReference type="PANTHER" id="PTHR40690">
    <property type="entry name" value="GLL3100 PROTEIN"/>
    <property type="match status" value="1"/>
</dbReference>
<evidence type="ECO:0000259" key="1">
    <source>
        <dbReference type="Pfam" id="PF07755"/>
    </source>
</evidence>
<dbReference type="InterPro" id="IPR027417">
    <property type="entry name" value="P-loop_NTPase"/>
</dbReference>
<comment type="caution">
    <text evidence="3">The sequence shown here is derived from an EMBL/GenBank/DDBJ whole genome shotgun (WGS) entry which is preliminary data.</text>
</comment>
<organism evidence="3 4">
    <name type="scientific">Luteimonas cucumeris</name>
    <dbReference type="NCBI Taxonomy" id="985012"/>
    <lineage>
        <taxon>Bacteria</taxon>
        <taxon>Pseudomonadati</taxon>
        <taxon>Pseudomonadota</taxon>
        <taxon>Gammaproteobacteria</taxon>
        <taxon>Lysobacterales</taxon>
        <taxon>Lysobacteraceae</taxon>
        <taxon>Luteimonas</taxon>
    </lineage>
</organism>